<dbReference type="AlphaFoldDB" id="A0A7X9HSC2"/>
<dbReference type="SMART" id="SM00470">
    <property type="entry name" value="ParB"/>
    <property type="match status" value="1"/>
</dbReference>
<evidence type="ECO:0000313" key="4">
    <source>
        <dbReference type="Proteomes" id="UP000590542"/>
    </source>
</evidence>
<comment type="caution">
    <text evidence="3">The sequence shown here is derived from an EMBL/GenBank/DDBJ whole genome shotgun (WGS) entry which is preliminary data.</text>
</comment>
<dbReference type="Gene3D" id="3.90.1530.10">
    <property type="entry name" value="Conserved hypothetical protein from pyrococcus furiosus pfu- 392566-001, ParB domain"/>
    <property type="match status" value="1"/>
</dbReference>
<organism evidence="3 4">
    <name type="scientific">candidate division WWE3 bacterium</name>
    <dbReference type="NCBI Taxonomy" id="2053526"/>
    <lineage>
        <taxon>Bacteria</taxon>
        <taxon>Katanobacteria</taxon>
    </lineage>
</organism>
<sequence length="185" mass="21216">MEESGWIKVDDLKPHPKNPRDHTEEQVKEIAKSIKAHGWGRPIIISSDYYILAGEGAYLAATEELHLLSVPYKFLEPKRKHDEPEAISYMLADNKLGEKSDWNYEKLSSNFNDLKVAGFDVELSGFDNVELKEVDRKLSYLNDNILDNNPYVDEEIPESEPEFDESIADTVEMIKCPECGHEFPK</sequence>
<accession>A0A7X9HSC2</accession>
<dbReference type="InterPro" id="IPR003115">
    <property type="entry name" value="ParB_N"/>
</dbReference>
<proteinExistence type="predicted"/>
<protein>
    <submittedName>
        <fullName evidence="3">ParB N-terminal domain-containing protein</fullName>
    </submittedName>
</protein>
<dbReference type="EMBL" id="JAAZNV010000002">
    <property type="protein sequence ID" value="NMB91222.1"/>
    <property type="molecule type" value="Genomic_DNA"/>
</dbReference>
<evidence type="ECO:0000313" key="3">
    <source>
        <dbReference type="EMBL" id="NMB91222.1"/>
    </source>
</evidence>
<dbReference type="InterPro" id="IPR036086">
    <property type="entry name" value="ParB/Sulfiredoxin_sf"/>
</dbReference>
<dbReference type="Pfam" id="PF02195">
    <property type="entry name" value="ParB_N"/>
    <property type="match status" value="1"/>
</dbReference>
<dbReference type="SUPFAM" id="SSF110849">
    <property type="entry name" value="ParB/Sulfiredoxin"/>
    <property type="match status" value="1"/>
</dbReference>
<evidence type="ECO:0000259" key="2">
    <source>
        <dbReference type="SMART" id="SM00470"/>
    </source>
</evidence>
<feature type="domain" description="ParB-like N-terminal" evidence="2">
    <location>
        <begin position="5"/>
        <end position="95"/>
    </location>
</feature>
<feature type="region of interest" description="Disordered" evidence="1">
    <location>
        <begin position="1"/>
        <end position="24"/>
    </location>
</feature>
<reference evidence="3 4" key="1">
    <citation type="journal article" date="2020" name="Biotechnol. Biofuels">
        <title>New insights from the biogas microbiome by comprehensive genome-resolved metagenomics of nearly 1600 species originating from multiple anaerobic digesters.</title>
        <authorList>
            <person name="Campanaro S."/>
            <person name="Treu L."/>
            <person name="Rodriguez-R L.M."/>
            <person name="Kovalovszki A."/>
            <person name="Ziels R.M."/>
            <person name="Maus I."/>
            <person name="Zhu X."/>
            <person name="Kougias P.G."/>
            <person name="Basile A."/>
            <person name="Luo G."/>
            <person name="Schluter A."/>
            <person name="Konstantinidis K.T."/>
            <person name="Angelidaki I."/>
        </authorList>
    </citation>
    <scope>NUCLEOTIDE SEQUENCE [LARGE SCALE GENOMIC DNA]</scope>
    <source>
        <strain evidence="3">AS27yjCOA_202</strain>
    </source>
</reference>
<dbReference type="CDD" id="cd16403">
    <property type="entry name" value="ParB_N_like_MT"/>
    <property type="match status" value="1"/>
</dbReference>
<name>A0A7X9HSC2_UNCKA</name>
<gene>
    <name evidence="3" type="ORF">GYA37_00030</name>
</gene>
<evidence type="ECO:0000256" key="1">
    <source>
        <dbReference type="SAM" id="MobiDB-lite"/>
    </source>
</evidence>
<dbReference type="Proteomes" id="UP000590542">
    <property type="component" value="Unassembled WGS sequence"/>
</dbReference>
<feature type="compositionally biased region" description="Basic and acidic residues" evidence="1">
    <location>
        <begin position="8"/>
        <end position="24"/>
    </location>
</feature>